<keyword evidence="2 12" id="KW-0235">DNA replication</keyword>
<sequence length="824" mass="95763">MTDSDSNLMGYAEIVIPLNLKGTYTYSVPIDLLPKVEMGMRVLVPFRGRKIYTGVVFELHNRKPEDFAPKEILNVLDEVPLLPKPQIEFWKWMSEYYLCHLGEIYRFSFPSSLKLQSETYLKLNPNANIEYENLEANEVYLLQALEVQQLINLSEIEAFIPKKEMISAINSLIGLQYIMIDERVAERYKAKEVSYVEISKEIIDNENLIKTLSALDRAKKQKELFLKILSIQTQDNSKRIKKSSLFEEGDFSYNQLKSLLDKGFVQEYYLAENRLSSYEGEVEDLEELTEAQRLANNEIEKVFQKNNKVLLHGVTSSGKTHIYMHQIERCIAEGKNALLLLPEIALTKQIINRLEKKYGSHLGFYHQKLTDFERVEVWQKVRRNEIKILIGTRCALFLPFQNLGLIVVDEEHDRAYKLQEVSPFFNGRDAALMLSDFYQSKLILGSATPSVETYYLVQKNIIGYTALTERYGKTKIPDYQIINFKEAQSSKQTVGNFSTEVIEEIKQNLEKKKQIIILHNRRGYAKVLECEVCGYATYCTNCDVVMTYHKSTQEMKCHYCGQKAAKLEVCPKCKSDKLTTKGIGVEQIYEEVKQLFPEARIERMDVDTMRKKFAYERLYEKIENRETDIIVGTQMISKGLDFDNIDLVVIPKADALIYVLDFRAEEQAYQLITQISGRAGRVSGEGRVMVQTYNPFSPIFQMINDNGTAAEVYDYFLKERKKFLYPPFTKLVLIEIKHNKESKADRASQFMGSILRKYLHKDCILGPEKSSISKLRNKYQFQILVKLPRNKNYYTMKKCIEKSLEEFREVKAYQSVKIDVFVDF</sequence>
<dbReference type="InterPro" id="IPR027417">
    <property type="entry name" value="P-loop_NTPase"/>
</dbReference>
<keyword evidence="9 12" id="KW-0238">DNA-binding</keyword>
<dbReference type="GO" id="GO:0043138">
    <property type="term" value="F:3'-5' DNA helicase activity"/>
    <property type="evidence" value="ECO:0007669"/>
    <property type="project" value="UniProtKB-EC"/>
</dbReference>
<keyword evidence="4 12" id="KW-0547">Nucleotide-binding</keyword>
<dbReference type="GO" id="GO:0006270">
    <property type="term" value="P:DNA replication initiation"/>
    <property type="evidence" value="ECO:0007669"/>
    <property type="project" value="TreeGrafter"/>
</dbReference>
<dbReference type="Gene3D" id="3.40.1440.60">
    <property type="entry name" value="PriA, 3(prime) DNA-binding domain"/>
    <property type="match status" value="1"/>
</dbReference>
<evidence type="ECO:0000256" key="12">
    <source>
        <dbReference type="HAMAP-Rule" id="MF_00983"/>
    </source>
</evidence>
<dbReference type="InterPro" id="IPR011545">
    <property type="entry name" value="DEAD/DEAH_box_helicase_dom"/>
</dbReference>
<evidence type="ECO:0000256" key="9">
    <source>
        <dbReference type="ARBA" id="ARBA00023125"/>
    </source>
</evidence>
<feature type="binding site" evidence="12">
    <location>
        <position position="539"/>
    </location>
    <ligand>
        <name>Zn(2+)</name>
        <dbReference type="ChEBI" id="CHEBI:29105"/>
        <label>2</label>
    </ligand>
</feature>
<dbReference type="GO" id="GO:0008270">
    <property type="term" value="F:zinc ion binding"/>
    <property type="evidence" value="ECO:0007669"/>
    <property type="project" value="UniProtKB-UniRule"/>
</dbReference>
<evidence type="ECO:0000256" key="10">
    <source>
        <dbReference type="ARBA" id="ARBA00023235"/>
    </source>
</evidence>
<keyword evidence="10 12" id="KW-0413">Isomerase</keyword>
<comment type="similarity">
    <text evidence="12">Belongs to the helicase family. PriA subfamily.</text>
</comment>
<dbReference type="GO" id="GO:1990077">
    <property type="term" value="C:primosome complex"/>
    <property type="evidence" value="ECO:0007669"/>
    <property type="project" value="UniProtKB-UniRule"/>
</dbReference>
<comment type="catalytic activity">
    <reaction evidence="11 12">
        <text>ATP + H2O = ADP + phosphate + H(+)</text>
        <dbReference type="Rhea" id="RHEA:13065"/>
        <dbReference type="ChEBI" id="CHEBI:15377"/>
        <dbReference type="ChEBI" id="CHEBI:15378"/>
        <dbReference type="ChEBI" id="CHEBI:30616"/>
        <dbReference type="ChEBI" id="CHEBI:43474"/>
        <dbReference type="ChEBI" id="CHEBI:456216"/>
        <dbReference type="EC" id="5.6.2.4"/>
    </reaction>
</comment>
<evidence type="ECO:0000256" key="13">
    <source>
        <dbReference type="SAM" id="Coils"/>
    </source>
</evidence>
<keyword evidence="16" id="KW-1185">Reference proteome</keyword>
<evidence type="ECO:0000256" key="2">
    <source>
        <dbReference type="ARBA" id="ARBA00022705"/>
    </source>
</evidence>
<comment type="subunit">
    <text evidence="12">Component of the replication restart primosome.</text>
</comment>
<gene>
    <name evidence="12" type="primary">priA</name>
    <name evidence="15" type="ORF">SAMN05421544_1067</name>
</gene>
<dbReference type="SMART" id="SM00490">
    <property type="entry name" value="HELICc"/>
    <property type="match status" value="1"/>
</dbReference>
<dbReference type="PANTHER" id="PTHR30580">
    <property type="entry name" value="PRIMOSOMAL PROTEIN N"/>
    <property type="match status" value="1"/>
</dbReference>
<name>A0A1G7BJJ1_9FLAO</name>
<comment type="cofactor">
    <cofactor evidence="12">
        <name>Zn(2+)</name>
        <dbReference type="ChEBI" id="CHEBI:29105"/>
    </cofactor>
    <text evidence="12">Binds 2 zinc ions per subunit.</text>
</comment>
<dbReference type="InterPro" id="IPR042115">
    <property type="entry name" value="PriA_3primeBD_sf"/>
</dbReference>
<dbReference type="CDD" id="cd17929">
    <property type="entry name" value="DEXHc_priA"/>
    <property type="match status" value="1"/>
</dbReference>
<dbReference type="InterPro" id="IPR014001">
    <property type="entry name" value="Helicase_ATP-bd"/>
</dbReference>
<dbReference type="Pfam" id="PF18319">
    <property type="entry name" value="Zn_ribbon_PriA"/>
    <property type="match status" value="1"/>
</dbReference>
<keyword evidence="1 12" id="KW-0639">Primosome</keyword>
<evidence type="ECO:0000256" key="3">
    <source>
        <dbReference type="ARBA" id="ARBA00022723"/>
    </source>
</evidence>
<dbReference type="SMART" id="SM00487">
    <property type="entry name" value="DEXDc"/>
    <property type="match status" value="1"/>
</dbReference>
<dbReference type="Gene3D" id="3.40.50.300">
    <property type="entry name" value="P-loop containing nucleotide triphosphate hydrolases"/>
    <property type="match status" value="2"/>
</dbReference>
<evidence type="ECO:0000259" key="14">
    <source>
        <dbReference type="PROSITE" id="PS51192"/>
    </source>
</evidence>
<evidence type="ECO:0000256" key="6">
    <source>
        <dbReference type="ARBA" id="ARBA00022806"/>
    </source>
</evidence>
<feature type="binding site" evidence="12">
    <location>
        <position position="533"/>
    </location>
    <ligand>
        <name>Zn(2+)</name>
        <dbReference type="ChEBI" id="CHEBI:29105"/>
        <label>1</label>
    </ligand>
</feature>
<proteinExistence type="inferred from homology"/>
<keyword evidence="5 12" id="KW-0378">Hydrolase</keyword>
<dbReference type="EMBL" id="FNAS01000006">
    <property type="protein sequence ID" value="SDE26860.1"/>
    <property type="molecule type" value="Genomic_DNA"/>
</dbReference>
<dbReference type="GO" id="GO:0005524">
    <property type="term" value="F:ATP binding"/>
    <property type="evidence" value="ECO:0007669"/>
    <property type="project" value="UniProtKB-UniRule"/>
</dbReference>
<dbReference type="GO" id="GO:0006310">
    <property type="term" value="P:DNA recombination"/>
    <property type="evidence" value="ECO:0007669"/>
    <property type="project" value="InterPro"/>
</dbReference>
<dbReference type="GO" id="GO:0006269">
    <property type="term" value="P:DNA replication, synthesis of primer"/>
    <property type="evidence" value="ECO:0007669"/>
    <property type="project" value="UniProtKB-KW"/>
</dbReference>
<dbReference type="NCBIfam" id="TIGR00595">
    <property type="entry name" value="priA"/>
    <property type="match status" value="1"/>
</dbReference>
<dbReference type="EC" id="5.6.2.4" evidence="12"/>
<protein>
    <recommendedName>
        <fullName evidence="12">Replication restart protein PriA</fullName>
    </recommendedName>
    <alternativeName>
        <fullName evidence="12">ATP-dependent DNA helicase PriA</fullName>
        <ecNumber evidence="12">5.6.2.4</ecNumber>
    </alternativeName>
    <alternativeName>
        <fullName evidence="12">DNA 3'-5' helicase PriA</fullName>
    </alternativeName>
</protein>
<feature type="binding site" evidence="12">
    <location>
        <position position="557"/>
    </location>
    <ligand>
        <name>Zn(2+)</name>
        <dbReference type="ChEBI" id="CHEBI:29105"/>
        <label>2</label>
    </ligand>
</feature>
<evidence type="ECO:0000256" key="4">
    <source>
        <dbReference type="ARBA" id="ARBA00022741"/>
    </source>
</evidence>
<evidence type="ECO:0000313" key="15">
    <source>
        <dbReference type="EMBL" id="SDE26860.1"/>
    </source>
</evidence>
<keyword evidence="6 12" id="KW-0347">Helicase</keyword>
<evidence type="ECO:0000256" key="1">
    <source>
        <dbReference type="ARBA" id="ARBA00022515"/>
    </source>
</evidence>
<reference evidence="15 16" key="1">
    <citation type="submission" date="2016-10" db="EMBL/GenBank/DDBJ databases">
        <authorList>
            <person name="de Groot N.N."/>
        </authorList>
    </citation>
    <scope>NUCLEOTIDE SEQUENCE [LARGE SCALE GENOMIC DNA]</scope>
    <source>
        <strain evidence="15 16">DSM 24015</strain>
    </source>
</reference>
<dbReference type="GO" id="GO:0006302">
    <property type="term" value="P:double-strand break repair"/>
    <property type="evidence" value="ECO:0007669"/>
    <property type="project" value="InterPro"/>
</dbReference>
<keyword evidence="8 12" id="KW-0067">ATP-binding</keyword>
<dbReference type="Pfam" id="PF18074">
    <property type="entry name" value="PriA_C"/>
    <property type="match status" value="1"/>
</dbReference>
<dbReference type="PANTHER" id="PTHR30580:SF0">
    <property type="entry name" value="PRIMOSOMAL PROTEIN N"/>
    <property type="match status" value="1"/>
</dbReference>
<evidence type="ECO:0000256" key="8">
    <source>
        <dbReference type="ARBA" id="ARBA00022840"/>
    </source>
</evidence>
<feature type="domain" description="Helicase ATP-binding" evidence="14">
    <location>
        <begin position="300"/>
        <end position="467"/>
    </location>
</feature>
<feature type="binding site" evidence="12">
    <location>
        <position position="573"/>
    </location>
    <ligand>
        <name>Zn(2+)</name>
        <dbReference type="ChEBI" id="CHEBI:29105"/>
        <label>1</label>
    </ligand>
</feature>
<dbReference type="InterPro" id="IPR005259">
    <property type="entry name" value="PriA"/>
</dbReference>
<dbReference type="GO" id="GO:0016887">
    <property type="term" value="F:ATP hydrolysis activity"/>
    <property type="evidence" value="ECO:0007669"/>
    <property type="project" value="RHEA"/>
</dbReference>
<dbReference type="InterPro" id="IPR001650">
    <property type="entry name" value="Helicase_C-like"/>
</dbReference>
<dbReference type="Proteomes" id="UP000198517">
    <property type="component" value="Unassembled WGS sequence"/>
</dbReference>
<feature type="coiled-coil region" evidence="13">
    <location>
        <begin position="268"/>
        <end position="305"/>
    </location>
</feature>
<evidence type="ECO:0000256" key="5">
    <source>
        <dbReference type="ARBA" id="ARBA00022801"/>
    </source>
</evidence>
<dbReference type="AlphaFoldDB" id="A0A1G7BJJ1"/>
<feature type="binding site" evidence="12">
    <location>
        <position position="530"/>
    </location>
    <ligand>
        <name>Zn(2+)</name>
        <dbReference type="ChEBI" id="CHEBI:29105"/>
        <label>1</label>
    </ligand>
</feature>
<comment type="function">
    <text evidence="12">Initiates the restart of stalled replication forks, which reloads the replicative helicase on sites other than the origin of replication. Recognizes and binds to abandoned replication forks and remodels them to uncover a helicase loading site. Promotes assembly of the primosome at these replication forks.</text>
</comment>
<dbReference type="InterPro" id="IPR040498">
    <property type="entry name" value="PriA_CRR"/>
</dbReference>
<dbReference type="InterPro" id="IPR041222">
    <property type="entry name" value="PriA_3primeBD"/>
</dbReference>
<dbReference type="Pfam" id="PF00270">
    <property type="entry name" value="DEAD"/>
    <property type="match status" value="1"/>
</dbReference>
<evidence type="ECO:0000256" key="11">
    <source>
        <dbReference type="ARBA" id="ARBA00048988"/>
    </source>
</evidence>
<evidence type="ECO:0000256" key="7">
    <source>
        <dbReference type="ARBA" id="ARBA00022833"/>
    </source>
</evidence>
<dbReference type="GO" id="GO:0003677">
    <property type="term" value="F:DNA binding"/>
    <property type="evidence" value="ECO:0007669"/>
    <property type="project" value="UniProtKB-UniRule"/>
</dbReference>
<keyword evidence="3 12" id="KW-0479">Metal-binding</keyword>
<evidence type="ECO:0000313" key="16">
    <source>
        <dbReference type="Proteomes" id="UP000198517"/>
    </source>
</evidence>
<comment type="catalytic activity">
    <reaction evidence="12">
        <text>Couples ATP hydrolysis with the unwinding of duplex DNA by translocating in the 3'-5' direction.</text>
        <dbReference type="EC" id="5.6.2.4"/>
    </reaction>
</comment>
<keyword evidence="7 12" id="KW-0862">Zinc</keyword>
<feature type="binding site" evidence="12">
    <location>
        <position position="570"/>
    </location>
    <ligand>
        <name>Zn(2+)</name>
        <dbReference type="ChEBI" id="CHEBI:29105"/>
        <label>1</label>
    </ligand>
</feature>
<dbReference type="CDD" id="cd18804">
    <property type="entry name" value="SF2_C_priA"/>
    <property type="match status" value="1"/>
</dbReference>
<keyword evidence="13" id="KW-0175">Coiled coil</keyword>
<accession>A0A1G7BJJ1</accession>
<dbReference type="PROSITE" id="PS51192">
    <property type="entry name" value="HELICASE_ATP_BIND_1"/>
    <property type="match status" value="1"/>
</dbReference>
<dbReference type="Pfam" id="PF17764">
    <property type="entry name" value="PriA_3primeBD"/>
    <property type="match status" value="1"/>
</dbReference>
<feature type="binding site" evidence="12">
    <location>
        <position position="542"/>
    </location>
    <ligand>
        <name>Zn(2+)</name>
        <dbReference type="ChEBI" id="CHEBI:29105"/>
        <label>2</label>
    </ligand>
</feature>
<dbReference type="InterPro" id="IPR041236">
    <property type="entry name" value="PriA_C"/>
</dbReference>
<organism evidence="15 16">
    <name type="scientific">Riemerella columbipharyngis</name>
    <dbReference type="NCBI Taxonomy" id="1071918"/>
    <lineage>
        <taxon>Bacteria</taxon>
        <taxon>Pseudomonadati</taxon>
        <taxon>Bacteroidota</taxon>
        <taxon>Flavobacteriia</taxon>
        <taxon>Flavobacteriales</taxon>
        <taxon>Weeksellaceae</taxon>
        <taxon>Riemerella</taxon>
    </lineage>
</organism>
<dbReference type="Pfam" id="PF00271">
    <property type="entry name" value="Helicase_C"/>
    <property type="match status" value="1"/>
</dbReference>
<dbReference type="STRING" id="1071918.SAMN05421544_1067"/>
<dbReference type="HAMAP" id="MF_00983">
    <property type="entry name" value="PriA"/>
    <property type="match status" value="1"/>
</dbReference>
<feature type="binding site" evidence="12">
    <location>
        <position position="560"/>
    </location>
    <ligand>
        <name>Zn(2+)</name>
        <dbReference type="ChEBI" id="CHEBI:29105"/>
        <label>2</label>
    </ligand>
</feature>
<dbReference type="SUPFAM" id="SSF52540">
    <property type="entry name" value="P-loop containing nucleoside triphosphate hydrolases"/>
    <property type="match status" value="1"/>
</dbReference>
<dbReference type="FunFam" id="3.40.50.300:FF:000489">
    <property type="entry name" value="Primosome assembly protein PriA"/>
    <property type="match status" value="1"/>
</dbReference>